<protein>
    <recommendedName>
        <fullName evidence="6">Ubiquitin-conjugating enzyme E2 T</fullName>
        <ecNumber evidence="1">2.3.2.23</ecNumber>
    </recommendedName>
    <alternativeName>
        <fullName evidence="7">E2 ubiquitin-conjugating enzyme T</fullName>
    </alternativeName>
    <alternativeName>
        <fullName evidence="9">Ubiquitin carrier protein T</fullName>
    </alternativeName>
    <alternativeName>
        <fullName evidence="8">Ubiquitin-protein ligase T</fullName>
    </alternativeName>
</protein>
<dbReference type="FunFam" id="3.10.110.10:FF:000041">
    <property type="entry name" value="Ubiquitin-conjugating enzyme E2 T"/>
    <property type="match status" value="1"/>
</dbReference>
<evidence type="ECO:0000256" key="9">
    <source>
        <dbReference type="ARBA" id="ARBA00082133"/>
    </source>
</evidence>
<sequence>MQRSTRMERELNILAKEPPPGISCWMVNDQIDKLEAEIQGSDGTPYNGGSYPFYPPKVRFVTKIYHPNIDGNGRICLDTLQMPPKGAWKPALNISTVLTSIQLLMSEPNPDDPLVPEISEEFKYNKPQFVQKAKEWTQQYAAGNKIGTSAAKVGNMLLVINK</sequence>
<comment type="caution">
    <text evidence="13">The sequence shown here is derived from an EMBL/GenBank/DDBJ whole genome shotgun (WGS) entry which is preliminary data.</text>
</comment>
<proteinExistence type="inferred from homology"/>
<dbReference type="Proteomes" id="UP001249851">
    <property type="component" value="Unassembled WGS sequence"/>
</dbReference>
<accession>A0AAD9QWF6</accession>
<evidence type="ECO:0000313" key="13">
    <source>
        <dbReference type="EMBL" id="KAK2568311.1"/>
    </source>
</evidence>
<keyword evidence="14" id="KW-1185">Reference proteome</keyword>
<dbReference type="PROSITE" id="PS00183">
    <property type="entry name" value="UBC_1"/>
    <property type="match status" value="1"/>
</dbReference>
<keyword evidence="3 11" id="KW-0547">Nucleotide-binding</keyword>
<dbReference type="SUPFAM" id="SSF54495">
    <property type="entry name" value="UBC-like"/>
    <property type="match status" value="1"/>
</dbReference>
<evidence type="ECO:0000256" key="4">
    <source>
        <dbReference type="ARBA" id="ARBA00022786"/>
    </source>
</evidence>
<evidence type="ECO:0000256" key="3">
    <source>
        <dbReference type="ARBA" id="ARBA00022741"/>
    </source>
</evidence>
<keyword evidence="4 11" id="KW-0833">Ubl conjugation pathway</keyword>
<name>A0AAD9QWF6_ACRCE</name>
<dbReference type="InterPro" id="IPR023313">
    <property type="entry name" value="UBQ-conjugating_AS"/>
</dbReference>
<evidence type="ECO:0000259" key="12">
    <source>
        <dbReference type="PROSITE" id="PS50127"/>
    </source>
</evidence>
<dbReference type="InterPro" id="IPR016135">
    <property type="entry name" value="UBQ-conjugating_enzyme/RWD"/>
</dbReference>
<evidence type="ECO:0000313" key="14">
    <source>
        <dbReference type="Proteomes" id="UP001249851"/>
    </source>
</evidence>
<dbReference type="CDD" id="cd23805">
    <property type="entry name" value="UBCc_UBE2T"/>
    <property type="match status" value="1"/>
</dbReference>
<evidence type="ECO:0000256" key="2">
    <source>
        <dbReference type="ARBA" id="ARBA00022679"/>
    </source>
</evidence>
<feature type="domain" description="UBC core" evidence="12">
    <location>
        <begin position="2"/>
        <end position="142"/>
    </location>
</feature>
<evidence type="ECO:0000256" key="1">
    <source>
        <dbReference type="ARBA" id="ARBA00012486"/>
    </source>
</evidence>
<keyword evidence="5 11" id="KW-0067">ATP-binding</keyword>
<dbReference type="GO" id="GO:0005524">
    <property type="term" value="F:ATP binding"/>
    <property type="evidence" value="ECO:0007669"/>
    <property type="project" value="UniProtKB-UniRule"/>
</dbReference>
<dbReference type="EMBL" id="JARQWQ010000012">
    <property type="protein sequence ID" value="KAK2568311.1"/>
    <property type="molecule type" value="Genomic_DNA"/>
</dbReference>
<dbReference type="AlphaFoldDB" id="A0AAD9QWF6"/>
<dbReference type="GO" id="GO:0061631">
    <property type="term" value="F:ubiquitin conjugating enzyme activity"/>
    <property type="evidence" value="ECO:0007669"/>
    <property type="project" value="UniProtKB-EC"/>
</dbReference>
<evidence type="ECO:0000256" key="6">
    <source>
        <dbReference type="ARBA" id="ARBA00072440"/>
    </source>
</evidence>
<keyword evidence="2" id="KW-0808">Transferase</keyword>
<dbReference type="Pfam" id="PF00179">
    <property type="entry name" value="UQ_con"/>
    <property type="match status" value="1"/>
</dbReference>
<dbReference type="Gene3D" id="3.10.110.10">
    <property type="entry name" value="Ubiquitin Conjugating Enzyme"/>
    <property type="match status" value="1"/>
</dbReference>
<dbReference type="SMART" id="SM00212">
    <property type="entry name" value="UBCc"/>
    <property type="match status" value="1"/>
</dbReference>
<organism evidence="13 14">
    <name type="scientific">Acropora cervicornis</name>
    <name type="common">Staghorn coral</name>
    <dbReference type="NCBI Taxonomy" id="6130"/>
    <lineage>
        <taxon>Eukaryota</taxon>
        <taxon>Metazoa</taxon>
        <taxon>Cnidaria</taxon>
        <taxon>Anthozoa</taxon>
        <taxon>Hexacorallia</taxon>
        <taxon>Scleractinia</taxon>
        <taxon>Astrocoeniina</taxon>
        <taxon>Acroporidae</taxon>
        <taxon>Acropora</taxon>
    </lineage>
</organism>
<dbReference type="EC" id="2.3.2.23" evidence="1"/>
<reference evidence="13" key="2">
    <citation type="journal article" date="2023" name="Science">
        <title>Genomic signatures of disease resistance in endangered staghorn corals.</title>
        <authorList>
            <person name="Vollmer S.V."/>
            <person name="Selwyn J.D."/>
            <person name="Despard B.A."/>
            <person name="Roesel C.L."/>
        </authorList>
    </citation>
    <scope>NUCLEOTIDE SEQUENCE</scope>
    <source>
        <strain evidence="13">K2</strain>
    </source>
</reference>
<dbReference type="PROSITE" id="PS50127">
    <property type="entry name" value="UBC_2"/>
    <property type="match status" value="1"/>
</dbReference>
<evidence type="ECO:0000256" key="10">
    <source>
        <dbReference type="PROSITE-ProRule" id="PRU10133"/>
    </source>
</evidence>
<evidence type="ECO:0000256" key="8">
    <source>
        <dbReference type="ARBA" id="ARBA00077509"/>
    </source>
</evidence>
<gene>
    <name evidence="13" type="ORF">P5673_007321</name>
</gene>
<reference evidence="13" key="1">
    <citation type="journal article" date="2023" name="G3 (Bethesda)">
        <title>Whole genome assembly and annotation of the endangered Caribbean coral Acropora cervicornis.</title>
        <authorList>
            <person name="Selwyn J.D."/>
            <person name="Vollmer S.V."/>
        </authorList>
    </citation>
    <scope>NUCLEOTIDE SEQUENCE</scope>
    <source>
        <strain evidence="13">K2</strain>
    </source>
</reference>
<feature type="active site" description="Glycyl thioester intermediate" evidence="10">
    <location>
        <position position="76"/>
    </location>
</feature>
<dbReference type="PANTHER" id="PTHR24068">
    <property type="entry name" value="UBIQUITIN-CONJUGATING ENZYME E2"/>
    <property type="match status" value="1"/>
</dbReference>
<dbReference type="InterPro" id="IPR000608">
    <property type="entry name" value="UBC"/>
</dbReference>
<comment type="similarity">
    <text evidence="11">Belongs to the ubiquitin-conjugating enzyme family.</text>
</comment>
<evidence type="ECO:0000256" key="11">
    <source>
        <dbReference type="RuleBase" id="RU362109"/>
    </source>
</evidence>
<evidence type="ECO:0000256" key="7">
    <source>
        <dbReference type="ARBA" id="ARBA00076317"/>
    </source>
</evidence>
<evidence type="ECO:0000256" key="5">
    <source>
        <dbReference type="ARBA" id="ARBA00022840"/>
    </source>
</evidence>